<evidence type="ECO:0000256" key="1">
    <source>
        <dbReference type="SAM" id="SignalP"/>
    </source>
</evidence>
<dbReference type="OrthoDB" id="225378at2"/>
<dbReference type="AlphaFoldDB" id="A0A517LZ02"/>
<evidence type="ECO:0000313" key="3">
    <source>
        <dbReference type="Proteomes" id="UP000319557"/>
    </source>
</evidence>
<sequence length="564" mass="59905" precursor="true">MVRAGLFGFIVVLATASGLQAQIAATGPGPSPIAYVLSEQVTCTCGQVNENYVGGPRGCSGCGQPLPEPPTGDGPDVASVSYQQTPGYAAPSYHEQPMHRGNAGNCCPQHSPSRCESLLNAFSNLSCLNSCGPVPALNIRQAPVMIGGGFGGSGRMNLQGTQTVRGTPMVATGNGVIPVDQADSSLLFDVAGNVANPDFVSVGRGTLGGDGRYTFEVEESIGGTNLGLPANTVFLNATATDQNGGMIVNGELWDIAVNGQQTFNIVIPDAANAGAAVVGRSKIATNNSPLPRTRVFFNYDYMDSVPLNNSGVAVSRFTPGFEYAMGTNQRASFEFRVPYASTLSSDIRAFGQTASGNIEVGDLFLAYKQILLQSTDWVVSGGVSVTLPSTNDLTIKLADGSTAVVVENQAVHLMPYLASIANLTERLFYQGFIQVDIDTTGNHVVTNGGLESRLRDTTRLYTDGGFGYFLRRRGEKKDAIFDAIIPTIEMHYERQLQRSSSLTDGVFVLGTPNADYQSNLNMVFGSTFEVCPNEAISIGYTVPIGDSSDKMFDGQLRAIWNRYF</sequence>
<dbReference type="Proteomes" id="UP000319557">
    <property type="component" value="Chromosome"/>
</dbReference>
<keyword evidence="1" id="KW-0732">Signal</keyword>
<feature type="chain" id="PRO_5021795851" evidence="1">
    <location>
        <begin position="22"/>
        <end position="564"/>
    </location>
</feature>
<name>A0A517LZ02_9BACT</name>
<keyword evidence="3" id="KW-1185">Reference proteome</keyword>
<dbReference type="KEGG" id="ruv:EC9_20350"/>
<reference evidence="2 3" key="1">
    <citation type="submission" date="2019-02" db="EMBL/GenBank/DDBJ databases">
        <title>Deep-cultivation of Planctomycetes and their phenomic and genomic characterization uncovers novel biology.</title>
        <authorList>
            <person name="Wiegand S."/>
            <person name="Jogler M."/>
            <person name="Boedeker C."/>
            <person name="Pinto D."/>
            <person name="Vollmers J."/>
            <person name="Rivas-Marin E."/>
            <person name="Kohn T."/>
            <person name="Peeters S.H."/>
            <person name="Heuer A."/>
            <person name="Rast P."/>
            <person name="Oberbeckmann S."/>
            <person name="Bunk B."/>
            <person name="Jeske O."/>
            <person name="Meyerdierks A."/>
            <person name="Storesund J.E."/>
            <person name="Kallscheuer N."/>
            <person name="Luecker S."/>
            <person name="Lage O.M."/>
            <person name="Pohl T."/>
            <person name="Merkel B.J."/>
            <person name="Hornburger P."/>
            <person name="Mueller R.-W."/>
            <person name="Bruemmer F."/>
            <person name="Labrenz M."/>
            <person name="Spormann A.M."/>
            <person name="Op den Camp H."/>
            <person name="Overmann J."/>
            <person name="Amann R."/>
            <person name="Jetten M.S.M."/>
            <person name="Mascher T."/>
            <person name="Medema M.H."/>
            <person name="Devos D.P."/>
            <person name="Kaster A.-K."/>
            <person name="Ovreas L."/>
            <person name="Rohde M."/>
            <person name="Galperin M.Y."/>
            <person name="Jogler C."/>
        </authorList>
    </citation>
    <scope>NUCLEOTIDE SEQUENCE [LARGE SCALE GENOMIC DNA]</scope>
    <source>
        <strain evidence="2 3">EC9</strain>
    </source>
</reference>
<dbReference type="EMBL" id="CP036261">
    <property type="protein sequence ID" value="QDS87852.1"/>
    <property type="molecule type" value="Genomic_DNA"/>
</dbReference>
<evidence type="ECO:0000313" key="2">
    <source>
        <dbReference type="EMBL" id="QDS87852.1"/>
    </source>
</evidence>
<proteinExistence type="predicted"/>
<organism evidence="2 3">
    <name type="scientific">Rosistilla ulvae</name>
    <dbReference type="NCBI Taxonomy" id="1930277"/>
    <lineage>
        <taxon>Bacteria</taxon>
        <taxon>Pseudomonadati</taxon>
        <taxon>Planctomycetota</taxon>
        <taxon>Planctomycetia</taxon>
        <taxon>Pirellulales</taxon>
        <taxon>Pirellulaceae</taxon>
        <taxon>Rosistilla</taxon>
    </lineage>
</organism>
<gene>
    <name evidence="2" type="ORF">EC9_20350</name>
</gene>
<feature type="signal peptide" evidence="1">
    <location>
        <begin position="1"/>
        <end position="21"/>
    </location>
</feature>
<protein>
    <submittedName>
        <fullName evidence="2">Uncharacterized protein</fullName>
    </submittedName>
</protein>
<accession>A0A517LZ02</accession>
<dbReference type="RefSeq" id="WP_145344491.1">
    <property type="nucleotide sequence ID" value="NZ_CP036261.1"/>
</dbReference>